<reference evidence="4" key="1">
    <citation type="journal article" date="2018" name="Genome Biol.">
        <title>SKESA: strategic k-mer extension for scrupulous assemblies.</title>
        <authorList>
            <person name="Souvorov A."/>
            <person name="Agarwala R."/>
            <person name="Lipman D.J."/>
        </authorList>
    </citation>
    <scope>NUCLEOTIDE SEQUENCE</scope>
    <source>
        <strain evidence="4">MA.BM_SE06/8</strain>
    </source>
</reference>
<keyword evidence="2" id="KW-1133">Transmembrane helix</keyword>
<evidence type="ECO:0000256" key="1">
    <source>
        <dbReference type="ARBA" id="ARBA00004370"/>
    </source>
</evidence>
<evidence type="ECO:0000259" key="3">
    <source>
        <dbReference type="Pfam" id="PF08805"/>
    </source>
</evidence>
<keyword evidence="2" id="KW-0812">Transmembrane</keyword>
<comment type="subcellular location">
    <subcellularLocation>
        <location evidence="1">Membrane</location>
    </subcellularLocation>
</comment>
<dbReference type="SUPFAM" id="SSF54523">
    <property type="entry name" value="Pili subunits"/>
    <property type="match status" value="1"/>
</dbReference>
<dbReference type="GO" id="GO:0016020">
    <property type="term" value="C:membrane"/>
    <property type="evidence" value="ECO:0007669"/>
    <property type="project" value="UniProtKB-SubCell"/>
</dbReference>
<dbReference type="Pfam" id="PF08805">
    <property type="entry name" value="PilS"/>
    <property type="match status" value="1"/>
</dbReference>
<dbReference type="Gene3D" id="3.30.1690.10">
    <property type="entry name" value="TcpA-like pilin"/>
    <property type="match status" value="1"/>
</dbReference>
<accession>A0A763VWB3</accession>
<gene>
    <name evidence="4" type="ORF">G8382_004590</name>
</gene>
<keyword evidence="2" id="KW-0472">Membrane</keyword>
<dbReference type="InterPro" id="IPR045584">
    <property type="entry name" value="Pilin-like"/>
</dbReference>
<comment type="caution">
    <text evidence="4">The sequence shown here is derived from an EMBL/GenBank/DDBJ whole genome shotgun (WGS) entry which is preliminary data.</text>
</comment>
<reference evidence="4" key="2">
    <citation type="submission" date="2020-02" db="EMBL/GenBank/DDBJ databases">
        <authorList>
            <consortium name="NCBI Pathogen Detection Project"/>
        </authorList>
    </citation>
    <scope>NUCLEOTIDE SEQUENCE</scope>
    <source>
        <strain evidence="4">MA.BM_SE06/8</strain>
    </source>
</reference>
<sequence length="198" mass="21041">MSLQSVSARRRTSAKPDHGHVIVQNAAGILWTILGMVVVTVMVWSIWGMFNRSIETSNVQSIASAVKGNMKQQGKGYNFTSGTSMTGNMIQRGLAPGNMTIVGDKTSGSATLWNTWNGQVVIAPVAINGYNGGFSITYNKVPQEDCIDMSQKLAPVFTSLTVNSSVHNGEVTGESAGKECIKDSGGDGTNKLVFTYNG</sequence>
<dbReference type="InterPro" id="IPR014911">
    <property type="entry name" value="PilS_N"/>
</dbReference>
<feature type="transmembrane region" description="Helical" evidence="2">
    <location>
        <begin position="21"/>
        <end position="47"/>
    </location>
</feature>
<name>A0A763VWB3_SALER</name>
<feature type="domain" description="Type 4 secretion system PilS N-terminal" evidence="3">
    <location>
        <begin position="52"/>
        <end position="196"/>
    </location>
</feature>
<dbReference type="EMBL" id="DAAYKZ010000032">
    <property type="protein sequence ID" value="HAG4654612.1"/>
    <property type="molecule type" value="Genomic_DNA"/>
</dbReference>
<organism evidence="4">
    <name type="scientific">Salmonella enterica</name>
    <name type="common">Salmonella choleraesuis</name>
    <dbReference type="NCBI Taxonomy" id="28901"/>
    <lineage>
        <taxon>Bacteria</taxon>
        <taxon>Pseudomonadati</taxon>
        <taxon>Pseudomonadota</taxon>
        <taxon>Gammaproteobacteria</taxon>
        <taxon>Enterobacterales</taxon>
        <taxon>Enterobacteriaceae</taxon>
        <taxon>Salmonella</taxon>
    </lineage>
</organism>
<evidence type="ECO:0000256" key="2">
    <source>
        <dbReference type="SAM" id="Phobius"/>
    </source>
</evidence>
<evidence type="ECO:0000313" key="4">
    <source>
        <dbReference type="EMBL" id="HAG4654612.1"/>
    </source>
</evidence>
<dbReference type="AlphaFoldDB" id="A0A763VWB3"/>
<proteinExistence type="predicted"/>
<protein>
    <submittedName>
        <fullName evidence="4">Pilus assembly protein PilX</fullName>
    </submittedName>
</protein>